<evidence type="ECO:0000313" key="3">
    <source>
        <dbReference type="Proteomes" id="UP000229600"/>
    </source>
</evidence>
<protein>
    <submittedName>
        <fullName evidence="2">Uncharacterized protein</fullName>
    </submittedName>
</protein>
<reference evidence="2 3" key="1">
    <citation type="submission" date="2017-09" db="EMBL/GenBank/DDBJ databases">
        <title>Depth-based differentiation of microbial function through sediment-hosted aquifers and enrichment of novel symbionts in the deep terrestrial subsurface.</title>
        <authorList>
            <person name="Probst A.J."/>
            <person name="Ladd B."/>
            <person name="Jarett J.K."/>
            <person name="Geller-Mcgrath D.E."/>
            <person name="Sieber C.M."/>
            <person name="Emerson J.B."/>
            <person name="Anantharaman K."/>
            <person name="Thomas B.C."/>
            <person name="Malmstrom R."/>
            <person name="Stieglmeier M."/>
            <person name="Klingl A."/>
            <person name="Woyke T."/>
            <person name="Ryan C.M."/>
            <person name="Banfield J.F."/>
        </authorList>
    </citation>
    <scope>NUCLEOTIDE SEQUENCE [LARGE SCALE GENOMIC DNA]</scope>
    <source>
        <strain evidence="2">CG11_big_fil_rev_8_21_14_0_20_39_34</strain>
    </source>
</reference>
<sequence>MEIYSKKITPMKRPPEGPGYATLSQDQRLAVDDLETSLDELFDRTKNVSTEVLTQELIAWYREWMKKRDQVLQAKEDLDSLSPEEVDAALDLELPTASTNIESATFLNFLRILLKQFHFEPSKLSAITLQMLTDELGIAQESGVETALLKRAMDEFYHERIGPDGKIKSGYNLTSVLEDFALHFLQIHTASPKSSAS</sequence>
<gene>
    <name evidence="2" type="ORF">COV59_00735</name>
</gene>
<dbReference type="Proteomes" id="UP000229600">
    <property type="component" value="Unassembled WGS sequence"/>
</dbReference>
<comment type="caution">
    <text evidence="2">The sequence shown here is derived from an EMBL/GenBank/DDBJ whole genome shotgun (WGS) entry which is preliminary data.</text>
</comment>
<evidence type="ECO:0000256" key="1">
    <source>
        <dbReference type="SAM" id="MobiDB-lite"/>
    </source>
</evidence>
<accession>A0A2H0N6H9</accession>
<evidence type="ECO:0000313" key="2">
    <source>
        <dbReference type="EMBL" id="PIR04488.1"/>
    </source>
</evidence>
<dbReference type="EMBL" id="PCWN01000002">
    <property type="protein sequence ID" value="PIR04488.1"/>
    <property type="molecule type" value="Genomic_DNA"/>
</dbReference>
<name>A0A2H0N6H9_9BACT</name>
<organism evidence="2 3">
    <name type="scientific">Candidatus Magasanikbacteria bacterium CG11_big_fil_rev_8_21_14_0_20_39_34</name>
    <dbReference type="NCBI Taxonomy" id="1974653"/>
    <lineage>
        <taxon>Bacteria</taxon>
        <taxon>Candidatus Magasanikiibacteriota</taxon>
    </lineage>
</organism>
<proteinExistence type="predicted"/>
<dbReference type="AlphaFoldDB" id="A0A2H0N6H9"/>
<feature type="region of interest" description="Disordered" evidence="1">
    <location>
        <begin position="1"/>
        <end position="21"/>
    </location>
</feature>